<dbReference type="InterPro" id="IPR041195">
    <property type="entry name" value="Rnh202_N"/>
</dbReference>
<evidence type="ECO:0000256" key="1">
    <source>
        <dbReference type="ARBA" id="ARBA00004123"/>
    </source>
</evidence>
<dbReference type="Gene3D" id="1.10.20.120">
    <property type="match status" value="1"/>
</dbReference>
<dbReference type="eggNOG" id="KOG4705">
    <property type="taxonomic scope" value="Eukaryota"/>
</dbReference>
<dbReference type="VEuPathDB" id="FungiDB:MCYG_00744"/>
<feature type="region of interest" description="Disordered" evidence="6">
    <location>
        <begin position="356"/>
        <end position="411"/>
    </location>
</feature>
<feature type="compositionally biased region" description="Polar residues" evidence="6">
    <location>
        <begin position="99"/>
        <end position="113"/>
    </location>
</feature>
<gene>
    <name evidence="9" type="ORF">MCYG_00744</name>
</gene>
<protein>
    <recommendedName>
        <fullName evidence="2">Ribonuclease H2 subunit B</fullName>
    </recommendedName>
    <alternativeName>
        <fullName evidence="5">Ribonuclease HI subunit B</fullName>
    </alternativeName>
</protein>
<dbReference type="STRING" id="554155.C5FDR0"/>
<evidence type="ECO:0000259" key="7">
    <source>
        <dbReference type="Pfam" id="PF09468"/>
    </source>
</evidence>
<dbReference type="GeneID" id="9223536"/>
<dbReference type="Pfam" id="PF17745">
    <property type="entry name" value="Ydr279_N"/>
    <property type="match status" value="1"/>
</dbReference>
<feature type="domain" description="Ribonuclease H2 subunit B wHTH" evidence="7">
    <location>
        <begin position="128"/>
        <end position="326"/>
    </location>
</feature>
<dbReference type="OrthoDB" id="29098at2759"/>
<evidence type="ECO:0000313" key="9">
    <source>
        <dbReference type="EMBL" id="EEQ27856.1"/>
    </source>
</evidence>
<evidence type="ECO:0000256" key="6">
    <source>
        <dbReference type="SAM" id="MobiDB-lite"/>
    </source>
</evidence>
<dbReference type="CDD" id="cd09270">
    <property type="entry name" value="RNase_H2-B"/>
    <property type="match status" value="1"/>
</dbReference>
<feature type="region of interest" description="Disordered" evidence="6">
    <location>
        <begin position="91"/>
        <end position="113"/>
    </location>
</feature>
<dbReference type="AlphaFoldDB" id="C5FDR0"/>
<dbReference type="GO" id="GO:0032299">
    <property type="term" value="C:ribonuclease H2 complex"/>
    <property type="evidence" value="ECO:0007669"/>
    <property type="project" value="InterPro"/>
</dbReference>
<dbReference type="GO" id="GO:0005654">
    <property type="term" value="C:nucleoplasm"/>
    <property type="evidence" value="ECO:0007669"/>
    <property type="project" value="TreeGrafter"/>
</dbReference>
<keyword evidence="10" id="KW-1185">Reference proteome</keyword>
<evidence type="ECO:0000256" key="4">
    <source>
        <dbReference type="ARBA" id="ARBA00024778"/>
    </source>
</evidence>
<dbReference type="GO" id="GO:0006401">
    <property type="term" value="P:RNA catabolic process"/>
    <property type="evidence" value="ECO:0007669"/>
    <property type="project" value="TreeGrafter"/>
</dbReference>
<evidence type="ECO:0000256" key="2">
    <source>
        <dbReference type="ARBA" id="ARBA00019062"/>
    </source>
</evidence>
<feature type="region of interest" description="Disordered" evidence="6">
    <location>
        <begin position="1"/>
        <end position="26"/>
    </location>
</feature>
<feature type="region of interest" description="Disordered" evidence="6">
    <location>
        <begin position="232"/>
        <end position="274"/>
    </location>
</feature>
<dbReference type="Pfam" id="PF09468">
    <property type="entry name" value="RNase_H2-Ydr279"/>
    <property type="match status" value="1"/>
</dbReference>
<feature type="compositionally biased region" description="Polar residues" evidence="6">
    <location>
        <begin position="1"/>
        <end position="21"/>
    </location>
</feature>
<dbReference type="OMA" id="YYFCPKL"/>
<evidence type="ECO:0000313" key="10">
    <source>
        <dbReference type="Proteomes" id="UP000002035"/>
    </source>
</evidence>
<dbReference type="HOGENOM" id="CLU_057573_0_0_1"/>
<dbReference type="RefSeq" id="XP_002850640.1">
    <property type="nucleotide sequence ID" value="XM_002850594.1"/>
</dbReference>
<dbReference type="InterPro" id="IPR040456">
    <property type="entry name" value="RNase_H2_suB"/>
</dbReference>
<evidence type="ECO:0000256" key="5">
    <source>
        <dbReference type="ARBA" id="ARBA00033464"/>
    </source>
</evidence>
<evidence type="ECO:0000259" key="8">
    <source>
        <dbReference type="Pfam" id="PF17745"/>
    </source>
</evidence>
<dbReference type="Proteomes" id="UP000002035">
    <property type="component" value="Unassembled WGS sequence"/>
</dbReference>
<sequence length="428" mass="47723">MKTRAGSTKVSAPVESESTVMPNAPGPPKFYKTLILPSDASDDARFIQLQNPRTGKLTRYYFCPKLGVFEFTSISPQSSTPRSLLFVNSTDSEAKDNGTESSEQPTQEKGFTSKTGQLHVATPIDIVFFILPIIVPSNRNSGRALFQPLDDIIDANDNISPHLRKVLYTPEFRETIEKRMASVCETIDGDGMMFRFSEKKLVEELLIKAERMVKNGLPPSLEARFVHQALEPPMLSVSKETPTEPEDETNESEKDMQPSQSTSDPQTEAAATQASISTAITEPADTQVVPEPKPSYSPEISHLMRIRTALSFIQSSYLQPDLSTKITEILNSSSSPKDFTALDEYLQNIAKLRAEAQASRSMYDMSRRKRGYEDDETAEEKAEKKRKAQEEEKKKKASMSRGVRDLKKVNTSGMQKLSSFFAKAPAKK</sequence>
<dbReference type="EMBL" id="DS995701">
    <property type="protein sequence ID" value="EEQ27856.1"/>
    <property type="molecule type" value="Genomic_DNA"/>
</dbReference>
<evidence type="ECO:0000256" key="3">
    <source>
        <dbReference type="ARBA" id="ARBA00023242"/>
    </source>
</evidence>
<organism evidence="9 10">
    <name type="scientific">Arthroderma otae (strain ATCC MYA-4605 / CBS 113480)</name>
    <name type="common">Microsporum canis</name>
    <dbReference type="NCBI Taxonomy" id="554155"/>
    <lineage>
        <taxon>Eukaryota</taxon>
        <taxon>Fungi</taxon>
        <taxon>Dikarya</taxon>
        <taxon>Ascomycota</taxon>
        <taxon>Pezizomycotina</taxon>
        <taxon>Eurotiomycetes</taxon>
        <taxon>Eurotiomycetidae</taxon>
        <taxon>Onygenales</taxon>
        <taxon>Arthrodermataceae</taxon>
        <taxon>Microsporum</taxon>
    </lineage>
</organism>
<feature type="domain" description="Rnh202 triple barrel" evidence="8">
    <location>
        <begin position="35"/>
        <end position="125"/>
    </location>
</feature>
<comment type="function">
    <text evidence="4">Non catalytic subunit of RNase H2, an endonuclease that specifically degrades the RNA of RNA:DNA hybrids. Participates in DNA replication, possibly by mediating the removal of lagging-strand Okazaki fragment RNA primers during DNA replication. Mediates the excision of single ribonucleotides from DNA:RNA duplexes.</text>
</comment>
<dbReference type="PANTHER" id="PTHR13383:SF11">
    <property type="entry name" value="RIBONUCLEASE H2 SUBUNIT B"/>
    <property type="match status" value="1"/>
</dbReference>
<dbReference type="InterPro" id="IPR019024">
    <property type="entry name" value="RNase_H2_suB_wHTH"/>
</dbReference>
<keyword evidence="3" id="KW-0539">Nucleus</keyword>
<reference evidence="10" key="1">
    <citation type="journal article" date="2012" name="MBio">
        <title>Comparative genome analysis of Trichophyton rubrum and related dermatophytes reveals candidate genes involved in infection.</title>
        <authorList>
            <person name="Martinez D.A."/>
            <person name="Oliver B.G."/>
            <person name="Graeser Y."/>
            <person name="Goldberg J.M."/>
            <person name="Li W."/>
            <person name="Martinez-Rossi N.M."/>
            <person name="Monod M."/>
            <person name="Shelest E."/>
            <person name="Barton R.C."/>
            <person name="Birch E."/>
            <person name="Brakhage A.A."/>
            <person name="Chen Z."/>
            <person name="Gurr S.J."/>
            <person name="Heiman D."/>
            <person name="Heitman J."/>
            <person name="Kosti I."/>
            <person name="Rossi A."/>
            <person name="Saif S."/>
            <person name="Samalova M."/>
            <person name="Saunders C.W."/>
            <person name="Shea T."/>
            <person name="Summerbell R.C."/>
            <person name="Xu J."/>
            <person name="Young S."/>
            <person name="Zeng Q."/>
            <person name="Birren B.W."/>
            <person name="Cuomo C.A."/>
            <person name="White T.C."/>
        </authorList>
    </citation>
    <scope>NUCLEOTIDE SEQUENCE [LARGE SCALE GENOMIC DNA]</scope>
    <source>
        <strain evidence="10">ATCC MYA-4605 / CBS 113480</strain>
    </source>
</reference>
<feature type="compositionally biased region" description="Basic and acidic residues" evidence="6">
    <location>
        <begin position="379"/>
        <end position="394"/>
    </location>
</feature>
<name>C5FDR0_ARTOC</name>
<dbReference type="PANTHER" id="PTHR13383">
    <property type="entry name" value="RIBONUCLEASE H2 SUBUNIT B"/>
    <property type="match status" value="1"/>
</dbReference>
<accession>C5FDR0</accession>
<proteinExistence type="predicted"/>
<comment type="subcellular location">
    <subcellularLocation>
        <location evidence="1">Nucleus</location>
    </subcellularLocation>
</comment>